<evidence type="ECO:0000259" key="2">
    <source>
        <dbReference type="Pfam" id="PF12697"/>
    </source>
</evidence>
<dbReference type="GO" id="GO:0017000">
    <property type="term" value="P:antibiotic biosynthetic process"/>
    <property type="evidence" value="ECO:0007669"/>
    <property type="project" value="UniProtKB-ARBA"/>
</dbReference>
<dbReference type="SUPFAM" id="SSF53474">
    <property type="entry name" value="alpha/beta-Hydrolases"/>
    <property type="match status" value="1"/>
</dbReference>
<dbReference type="EMBL" id="MDYN01000003">
    <property type="protein sequence ID" value="OQD88970.1"/>
    <property type="molecule type" value="Genomic_DNA"/>
</dbReference>
<evidence type="ECO:0000313" key="3">
    <source>
        <dbReference type="EMBL" id="OQD88970.1"/>
    </source>
</evidence>
<feature type="domain" description="AB hydrolase-1" evidence="2">
    <location>
        <begin position="99"/>
        <end position="363"/>
    </location>
</feature>
<feature type="chain" id="PRO_5012008824" description="AB hydrolase-1 domain-containing protein" evidence="1">
    <location>
        <begin position="19"/>
        <end position="381"/>
    </location>
</feature>
<dbReference type="InterPro" id="IPR000073">
    <property type="entry name" value="AB_hydrolase_1"/>
</dbReference>
<dbReference type="GO" id="GO:0072330">
    <property type="term" value="P:monocarboxylic acid biosynthetic process"/>
    <property type="evidence" value="ECO:0007669"/>
    <property type="project" value="UniProtKB-ARBA"/>
</dbReference>
<dbReference type="AlphaFoldDB" id="A0A1V6QIC1"/>
<proteinExistence type="predicted"/>
<protein>
    <recommendedName>
        <fullName evidence="2">AB hydrolase-1 domain-containing protein</fullName>
    </recommendedName>
</protein>
<evidence type="ECO:0000256" key="1">
    <source>
        <dbReference type="SAM" id="SignalP"/>
    </source>
</evidence>
<organism evidence="3 4">
    <name type="scientific">Penicillium antarcticum</name>
    <dbReference type="NCBI Taxonomy" id="416450"/>
    <lineage>
        <taxon>Eukaryota</taxon>
        <taxon>Fungi</taxon>
        <taxon>Dikarya</taxon>
        <taxon>Ascomycota</taxon>
        <taxon>Pezizomycotina</taxon>
        <taxon>Eurotiomycetes</taxon>
        <taxon>Eurotiomycetidae</taxon>
        <taxon>Eurotiales</taxon>
        <taxon>Aspergillaceae</taxon>
        <taxon>Penicillium</taxon>
    </lineage>
</organism>
<reference evidence="4" key="1">
    <citation type="journal article" date="2017" name="Nat. Microbiol.">
        <title>Global analysis of biosynthetic gene clusters reveals vast potential of secondary metabolite production in Penicillium species.</title>
        <authorList>
            <person name="Nielsen J.C."/>
            <person name="Grijseels S."/>
            <person name="Prigent S."/>
            <person name="Ji B."/>
            <person name="Dainat J."/>
            <person name="Nielsen K.F."/>
            <person name="Frisvad J.C."/>
            <person name="Workman M."/>
            <person name="Nielsen J."/>
        </authorList>
    </citation>
    <scope>NUCLEOTIDE SEQUENCE [LARGE SCALE GENOMIC DNA]</scope>
    <source>
        <strain evidence="4">IBT 31811</strain>
    </source>
</reference>
<accession>A0A1V6QIC1</accession>
<comment type="caution">
    <text evidence="3">The sequence shown here is derived from an EMBL/GenBank/DDBJ whole genome shotgun (WGS) entry which is preliminary data.</text>
</comment>
<evidence type="ECO:0000313" key="4">
    <source>
        <dbReference type="Proteomes" id="UP000191672"/>
    </source>
</evidence>
<name>A0A1V6QIC1_9EURO</name>
<dbReference type="Pfam" id="PF12697">
    <property type="entry name" value="Abhydrolase_6"/>
    <property type="match status" value="1"/>
</dbReference>
<dbReference type="STRING" id="416450.A0A1V6QIC1"/>
<feature type="signal peptide" evidence="1">
    <location>
        <begin position="1"/>
        <end position="18"/>
    </location>
</feature>
<keyword evidence="1" id="KW-0732">Signal</keyword>
<gene>
    <name evidence="3" type="ORF">PENANT_c003G00651</name>
</gene>
<dbReference type="Gene3D" id="3.40.50.1820">
    <property type="entry name" value="alpha/beta hydrolase"/>
    <property type="match status" value="1"/>
</dbReference>
<dbReference type="InterPro" id="IPR029058">
    <property type="entry name" value="AB_hydrolase_fold"/>
</dbReference>
<sequence length="381" mass="40754">MHVSTIGLMAITAGVATAKTCLDMIVQVPVTAHNGVFDKISTPQTNLDATAFALHASTQGANVTADALSGYATVSGIYDISAQYCMPDNSGDSAHVLQILTHGMGFDKRLVVYWDLPYENHNYSYVDHALSRGYHTLAYDRLGLGKSSHGDAKSEIQSFLELEALAQLTRMVREGSMSDSCIKQPSKIVHVGHSFGSAQTYGLTAKYPDLSDGIILTGFSMNASFMGMFISGANFVQARFNKHQESDYSAGYFTSGDITNNMYLYFAPGHFDMDILTYAEATKQPSTIGELLTVASMAPENNFGGPVYIINGDKDIPFCGGDCFATGGAAASIAAAAEPVFPSASCFSAYIQPNTGHGINLHHNATGAYQQIHNFLEAHGL</sequence>
<keyword evidence="4" id="KW-1185">Reference proteome</keyword>
<dbReference type="Proteomes" id="UP000191672">
    <property type="component" value="Unassembled WGS sequence"/>
</dbReference>